<dbReference type="InterPro" id="IPR010982">
    <property type="entry name" value="Lambda_DNA-bd_dom_sf"/>
</dbReference>
<protein>
    <submittedName>
        <fullName evidence="2">Transcriptional regulator</fullName>
    </submittedName>
</protein>
<dbReference type="Proteomes" id="UP000325811">
    <property type="component" value="Chromosome I"/>
</dbReference>
<organism evidence="2 3">
    <name type="scientific">Paraburkholderia dioscoreae</name>
    <dbReference type="NCBI Taxonomy" id="2604047"/>
    <lineage>
        <taxon>Bacteria</taxon>
        <taxon>Pseudomonadati</taxon>
        <taxon>Pseudomonadota</taxon>
        <taxon>Betaproteobacteria</taxon>
        <taxon>Burkholderiales</taxon>
        <taxon>Burkholderiaceae</taxon>
        <taxon>Paraburkholderia</taxon>
    </lineage>
</organism>
<dbReference type="EMBL" id="LR699553">
    <property type="protein sequence ID" value="VVD26532.1"/>
    <property type="molecule type" value="Genomic_DNA"/>
</dbReference>
<evidence type="ECO:0000313" key="3">
    <source>
        <dbReference type="Proteomes" id="UP000325811"/>
    </source>
</evidence>
<dbReference type="SMART" id="SM00530">
    <property type="entry name" value="HTH_XRE"/>
    <property type="match status" value="1"/>
</dbReference>
<dbReference type="KEGG" id="pdio:PDMSB3_0070"/>
<dbReference type="RefSeq" id="WP_165184205.1">
    <property type="nucleotide sequence ID" value="NZ_LR699553.1"/>
</dbReference>
<dbReference type="Gene3D" id="1.10.260.40">
    <property type="entry name" value="lambda repressor-like DNA-binding domains"/>
    <property type="match status" value="1"/>
</dbReference>
<dbReference type="PROSITE" id="PS50943">
    <property type="entry name" value="HTH_CROC1"/>
    <property type="match status" value="1"/>
</dbReference>
<dbReference type="PANTHER" id="PTHR43236">
    <property type="entry name" value="ANTITOXIN HIGA1"/>
    <property type="match status" value="1"/>
</dbReference>
<evidence type="ECO:0000259" key="1">
    <source>
        <dbReference type="PROSITE" id="PS50943"/>
    </source>
</evidence>
<sequence>MSRAAGGSGEPDRLQLGRRLKEAREYVGLSQEEVAFALSVSRPAVGHIESGTRKVEALELNKLSELYGRTVDYLLTGNAPSGDTRVAFLARATKGMSDSDMDELARFAAFLRNSPKAKKRTP</sequence>
<dbReference type="PANTHER" id="PTHR43236:SF1">
    <property type="entry name" value="BLL7220 PROTEIN"/>
    <property type="match status" value="1"/>
</dbReference>
<keyword evidence="3" id="KW-1185">Reference proteome</keyword>
<dbReference type="AlphaFoldDB" id="A0A5Q4Z9P1"/>
<dbReference type="InterPro" id="IPR001387">
    <property type="entry name" value="Cro/C1-type_HTH"/>
</dbReference>
<proteinExistence type="predicted"/>
<reference evidence="2 3" key="1">
    <citation type="submission" date="2019-08" db="EMBL/GenBank/DDBJ databases">
        <authorList>
            <person name="Herpell B J."/>
        </authorList>
    </citation>
    <scope>NUCLEOTIDE SEQUENCE [LARGE SCALE GENOMIC DNA]</scope>
    <source>
        <strain evidence="3">Msb3</strain>
    </source>
</reference>
<dbReference type="InterPro" id="IPR052345">
    <property type="entry name" value="Rad_response_metalloprotease"/>
</dbReference>
<evidence type="ECO:0000313" key="2">
    <source>
        <dbReference type="EMBL" id="VVD26532.1"/>
    </source>
</evidence>
<dbReference type="SUPFAM" id="SSF47413">
    <property type="entry name" value="lambda repressor-like DNA-binding domains"/>
    <property type="match status" value="1"/>
</dbReference>
<feature type="domain" description="HTH cro/C1-type" evidence="1">
    <location>
        <begin position="20"/>
        <end position="74"/>
    </location>
</feature>
<dbReference type="CDD" id="cd00093">
    <property type="entry name" value="HTH_XRE"/>
    <property type="match status" value="1"/>
</dbReference>
<dbReference type="Pfam" id="PF13560">
    <property type="entry name" value="HTH_31"/>
    <property type="match status" value="1"/>
</dbReference>
<accession>A0A5Q4Z9P1</accession>
<gene>
    <name evidence="2" type="ORF">PDMSB3_0070</name>
</gene>
<name>A0A5Q4Z9P1_9BURK</name>
<dbReference type="GO" id="GO:0003677">
    <property type="term" value="F:DNA binding"/>
    <property type="evidence" value="ECO:0007669"/>
    <property type="project" value="InterPro"/>
</dbReference>